<dbReference type="Gene3D" id="3.90.550.20">
    <property type="match status" value="1"/>
</dbReference>
<dbReference type="InterPro" id="IPR007652">
    <property type="entry name" value="A1-4-GlycosylTfrase_dom"/>
</dbReference>
<name>A0A8S0PYZ5_OLEEU</name>
<evidence type="ECO:0000256" key="1">
    <source>
        <dbReference type="SAM" id="Phobius"/>
    </source>
</evidence>
<organism evidence="3 4">
    <name type="scientific">Olea europaea subsp. europaea</name>
    <dbReference type="NCBI Taxonomy" id="158383"/>
    <lineage>
        <taxon>Eukaryota</taxon>
        <taxon>Viridiplantae</taxon>
        <taxon>Streptophyta</taxon>
        <taxon>Embryophyta</taxon>
        <taxon>Tracheophyta</taxon>
        <taxon>Spermatophyta</taxon>
        <taxon>Magnoliopsida</taxon>
        <taxon>eudicotyledons</taxon>
        <taxon>Gunneridae</taxon>
        <taxon>Pentapetalae</taxon>
        <taxon>asterids</taxon>
        <taxon>lamiids</taxon>
        <taxon>Lamiales</taxon>
        <taxon>Oleaceae</taxon>
        <taxon>Oleeae</taxon>
        <taxon>Olea</taxon>
    </lineage>
</organism>
<accession>A0A8S0PYZ5</accession>
<dbReference type="InterPro" id="IPR029044">
    <property type="entry name" value="Nucleotide-diphossugar_trans"/>
</dbReference>
<keyword evidence="1" id="KW-0472">Membrane</keyword>
<dbReference type="Pfam" id="PF04572">
    <property type="entry name" value="Gb3_synth"/>
    <property type="match status" value="1"/>
</dbReference>
<dbReference type="EMBL" id="CACTIH010000296">
    <property type="protein sequence ID" value="CAA2958954.1"/>
    <property type="molecule type" value="Genomic_DNA"/>
</dbReference>
<evidence type="ECO:0000313" key="3">
    <source>
        <dbReference type="EMBL" id="CAA2958954.1"/>
    </source>
</evidence>
<evidence type="ECO:0000259" key="2">
    <source>
        <dbReference type="Pfam" id="PF04572"/>
    </source>
</evidence>
<dbReference type="Proteomes" id="UP000594638">
    <property type="component" value="Unassembled WGS sequence"/>
</dbReference>
<dbReference type="InterPro" id="IPR007577">
    <property type="entry name" value="GlycoTrfase_DXD_sugar-bd_CS"/>
</dbReference>
<reference evidence="3 4" key="1">
    <citation type="submission" date="2019-12" db="EMBL/GenBank/DDBJ databases">
        <authorList>
            <person name="Alioto T."/>
            <person name="Alioto T."/>
            <person name="Gomez Garrido J."/>
        </authorList>
    </citation>
    <scope>NUCLEOTIDE SEQUENCE [LARGE SCALE GENOMIC DNA]</scope>
</reference>
<proteinExistence type="predicted"/>
<dbReference type="Pfam" id="PF04488">
    <property type="entry name" value="Gly_transf_sug"/>
    <property type="match status" value="1"/>
</dbReference>
<evidence type="ECO:0000313" key="4">
    <source>
        <dbReference type="Proteomes" id="UP000594638"/>
    </source>
</evidence>
<dbReference type="SUPFAM" id="SSF53448">
    <property type="entry name" value="Nucleotide-diphospho-sugar transferases"/>
    <property type="match status" value="1"/>
</dbReference>
<feature type="domain" description="Alpha 1,4-glycosyltransferase" evidence="2">
    <location>
        <begin position="269"/>
        <end position="391"/>
    </location>
</feature>
<dbReference type="PANTHER" id="PTHR46781">
    <property type="entry name" value="ALPHA 1,4-GLYCOSYLTRANSFERASE FAMILY PROTEIN"/>
    <property type="match status" value="1"/>
</dbReference>
<dbReference type="InterPro" id="IPR044789">
    <property type="entry name" value="Put_A1-4-GlycosylTfrase_plant"/>
</dbReference>
<sequence>MFDSLRFSPIKVNIFSIITSALIIFVIISANSLFSNSLSIYSVADENRSNHRELRTHKISQLLKSTSSDDQVRIKLTDKVTEEKGRIPELKLFESTNLMPKFDSRVGKFFSRYECKAQFFMTWISPAESFGSREFFVIESLFKTNPTGCLIILSKTMDSRYGYRILKPLIKRGYGVEAITPNLYSLFNNTPSEKWFDDIKNGKRDTGEIPLAQNLSNLIRLAVLYKFGGIYLDTDFIVLKDFSGLRNSIGAQSIDLNGNWTRLNNAVLAFDKKHPLLYMFMEEFALTFDGNRWGHNGPYLVSRVVDRVEKEKDFNFTVLPPMAFYPVDWIRVARFFARPNDQNGEKWIKAKLRQLKREAYGVHLWNRQSSRFNIEEGSIIDRLISDRCIVCRYTYNS</sequence>
<dbReference type="PANTHER" id="PTHR46781:SF2">
    <property type="entry name" value="ALPHA 1,4-GLYCOSYLTRANSFERASE FAMILY PROTEIN"/>
    <property type="match status" value="1"/>
</dbReference>
<protein>
    <submittedName>
        <fullName evidence="3">Lactosylceramide 4-alpha-galactosyltransferase-like</fullName>
    </submittedName>
</protein>
<dbReference type="Gramene" id="OE9A049557T1">
    <property type="protein sequence ID" value="OE9A049557C1"/>
    <property type="gene ID" value="OE9A049557"/>
</dbReference>
<keyword evidence="1" id="KW-1133">Transmembrane helix</keyword>
<keyword evidence="4" id="KW-1185">Reference proteome</keyword>
<feature type="transmembrane region" description="Helical" evidence="1">
    <location>
        <begin position="12"/>
        <end position="34"/>
    </location>
</feature>
<dbReference type="OrthoDB" id="409543at2759"/>
<dbReference type="AlphaFoldDB" id="A0A8S0PYZ5"/>
<keyword evidence="1" id="KW-0812">Transmembrane</keyword>
<comment type="caution">
    <text evidence="3">The sequence shown here is derived from an EMBL/GenBank/DDBJ whole genome shotgun (WGS) entry which is preliminary data.</text>
</comment>
<gene>
    <name evidence="3" type="ORF">OLEA9_A049557</name>
</gene>